<feature type="transmembrane region" description="Helical" evidence="15">
    <location>
        <begin position="22"/>
        <end position="44"/>
    </location>
</feature>
<comment type="catalytic activity">
    <reaction evidence="1">
        <text>ATP + protein L-histidine = ADP + protein N-phospho-L-histidine.</text>
        <dbReference type="EC" id="2.7.13.3"/>
    </reaction>
</comment>
<keyword evidence="19" id="KW-1185">Reference proteome</keyword>
<evidence type="ECO:0000313" key="18">
    <source>
        <dbReference type="EMBL" id="MBD2872690.1"/>
    </source>
</evidence>
<evidence type="ECO:0000313" key="19">
    <source>
        <dbReference type="Proteomes" id="UP000632125"/>
    </source>
</evidence>
<dbReference type="Gene3D" id="1.10.287.130">
    <property type="match status" value="1"/>
</dbReference>
<protein>
    <recommendedName>
        <fullName evidence="3">histidine kinase</fullName>
        <ecNumber evidence="3">2.7.13.3</ecNumber>
    </recommendedName>
</protein>
<keyword evidence="4" id="KW-1003">Cell membrane</keyword>
<dbReference type="InterPro" id="IPR003660">
    <property type="entry name" value="HAMP_dom"/>
</dbReference>
<organism evidence="18 19">
    <name type="scientific">Paenibacillus arenilitoris</name>
    <dbReference type="NCBI Taxonomy" id="2772299"/>
    <lineage>
        <taxon>Bacteria</taxon>
        <taxon>Bacillati</taxon>
        <taxon>Bacillota</taxon>
        <taxon>Bacilli</taxon>
        <taxon>Bacillales</taxon>
        <taxon>Paenibacillaceae</taxon>
        <taxon>Paenibacillus</taxon>
    </lineage>
</organism>
<evidence type="ECO:0000259" key="16">
    <source>
        <dbReference type="PROSITE" id="PS50109"/>
    </source>
</evidence>
<evidence type="ECO:0000256" key="8">
    <source>
        <dbReference type="ARBA" id="ARBA00022741"/>
    </source>
</evidence>
<evidence type="ECO:0000256" key="3">
    <source>
        <dbReference type="ARBA" id="ARBA00012438"/>
    </source>
</evidence>
<dbReference type="AlphaFoldDB" id="A0A927H935"/>
<dbReference type="EMBL" id="JACXIY010000055">
    <property type="protein sequence ID" value="MBD2872690.1"/>
    <property type="molecule type" value="Genomic_DNA"/>
</dbReference>
<dbReference type="InterPro" id="IPR003594">
    <property type="entry name" value="HATPase_dom"/>
</dbReference>
<evidence type="ECO:0000256" key="2">
    <source>
        <dbReference type="ARBA" id="ARBA00004651"/>
    </source>
</evidence>
<evidence type="ECO:0000256" key="1">
    <source>
        <dbReference type="ARBA" id="ARBA00000085"/>
    </source>
</evidence>
<dbReference type="InterPro" id="IPR003661">
    <property type="entry name" value="HisK_dim/P_dom"/>
</dbReference>
<dbReference type="InterPro" id="IPR036097">
    <property type="entry name" value="HisK_dim/P_sf"/>
</dbReference>
<evidence type="ECO:0000256" key="4">
    <source>
        <dbReference type="ARBA" id="ARBA00022475"/>
    </source>
</evidence>
<feature type="region of interest" description="Disordered" evidence="14">
    <location>
        <begin position="69"/>
        <end position="104"/>
    </location>
</feature>
<dbReference type="SMART" id="SM00304">
    <property type="entry name" value="HAMP"/>
    <property type="match status" value="1"/>
</dbReference>
<proteinExistence type="predicted"/>
<dbReference type="SMART" id="SM00387">
    <property type="entry name" value="HATPase_c"/>
    <property type="match status" value="1"/>
</dbReference>
<dbReference type="PANTHER" id="PTHR45436">
    <property type="entry name" value="SENSOR HISTIDINE KINASE YKOH"/>
    <property type="match status" value="1"/>
</dbReference>
<dbReference type="GO" id="GO:0000155">
    <property type="term" value="F:phosphorelay sensor kinase activity"/>
    <property type="evidence" value="ECO:0007669"/>
    <property type="project" value="InterPro"/>
</dbReference>
<keyword evidence="13 15" id="KW-0472">Membrane</keyword>
<evidence type="ECO:0000259" key="17">
    <source>
        <dbReference type="PROSITE" id="PS50885"/>
    </source>
</evidence>
<dbReference type="Proteomes" id="UP000632125">
    <property type="component" value="Unassembled WGS sequence"/>
</dbReference>
<dbReference type="Pfam" id="PF02518">
    <property type="entry name" value="HATPase_c"/>
    <property type="match status" value="1"/>
</dbReference>
<gene>
    <name evidence="18" type="ORF">IDH41_29405</name>
</gene>
<dbReference type="InterPro" id="IPR036890">
    <property type="entry name" value="HATPase_C_sf"/>
</dbReference>
<evidence type="ECO:0000256" key="7">
    <source>
        <dbReference type="ARBA" id="ARBA00022692"/>
    </source>
</evidence>
<evidence type="ECO:0000256" key="13">
    <source>
        <dbReference type="ARBA" id="ARBA00023136"/>
    </source>
</evidence>
<dbReference type="GO" id="GO:0005886">
    <property type="term" value="C:plasma membrane"/>
    <property type="evidence" value="ECO:0007669"/>
    <property type="project" value="UniProtKB-SubCell"/>
</dbReference>
<evidence type="ECO:0000256" key="12">
    <source>
        <dbReference type="ARBA" id="ARBA00023012"/>
    </source>
</evidence>
<feature type="domain" description="Histidine kinase" evidence="16">
    <location>
        <begin position="293"/>
        <end position="507"/>
    </location>
</feature>
<dbReference type="Gene3D" id="6.10.340.10">
    <property type="match status" value="1"/>
</dbReference>
<dbReference type="CDD" id="cd00082">
    <property type="entry name" value="HisKA"/>
    <property type="match status" value="1"/>
</dbReference>
<dbReference type="CDD" id="cd06225">
    <property type="entry name" value="HAMP"/>
    <property type="match status" value="1"/>
</dbReference>
<dbReference type="Pfam" id="PF00512">
    <property type="entry name" value="HisKA"/>
    <property type="match status" value="1"/>
</dbReference>
<dbReference type="SUPFAM" id="SSF55874">
    <property type="entry name" value="ATPase domain of HSP90 chaperone/DNA topoisomerase II/histidine kinase"/>
    <property type="match status" value="1"/>
</dbReference>
<dbReference type="InterPro" id="IPR005467">
    <property type="entry name" value="His_kinase_dom"/>
</dbReference>
<dbReference type="Pfam" id="PF00672">
    <property type="entry name" value="HAMP"/>
    <property type="match status" value="1"/>
</dbReference>
<dbReference type="SMART" id="SM00388">
    <property type="entry name" value="HisKA"/>
    <property type="match status" value="1"/>
</dbReference>
<keyword evidence="11 15" id="KW-1133">Transmembrane helix</keyword>
<dbReference type="EC" id="2.7.13.3" evidence="3"/>
<evidence type="ECO:0000256" key="14">
    <source>
        <dbReference type="SAM" id="MobiDB-lite"/>
    </source>
</evidence>
<keyword evidence="10" id="KW-0067">ATP-binding</keyword>
<dbReference type="RefSeq" id="WP_190867604.1">
    <property type="nucleotide sequence ID" value="NZ_JACXIY010000055.1"/>
</dbReference>
<dbReference type="SUPFAM" id="SSF47384">
    <property type="entry name" value="Homodimeric domain of signal transducing histidine kinase"/>
    <property type="match status" value="1"/>
</dbReference>
<name>A0A927H935_9BACL</name>
<feature type="transmembrane region" description="Helical" evidence="15">
    <location>
        <begin position="202"/>
        <end position="223"/>
    </location>
</feature>
<sequence>MKGSPIDAVRRFFAPGSLKYQLLSRALFILAALFLLVGALQSILMKDFVYQNKAEAIGAQIMAMPGDWFTDRRAPDGADEPEDPGMPEGSGQGERPKRSHRESPIQYQPGLSIAVIGADGTVTDISKDGTADPPVLTADEYDRIVKQLNMRRKETTYRIADNSEGEEQLVVYRQAGPPGRAEGLIQVSTETGSLRQLLMTQLAIFSGLSIAALAAGLAVYLPLLRRTLQPLSRVVRAARLTDAGSLSTRLPVSQGQEEIDSLSDAFNGMLERLDASFEAERRTTERMRRFIADASHELRTPLTSIHGFLEVLLRGAASKPEQLVRALNSMQLESKRINKLVEDLLALAKLDQEPQLQLADASLSGLLLEMEPQLRLLAGSRRVELELNDDAEGSFHADKLKQVVLNLFLNAVQHTDADSGIIRLTLGVSDGNAELTVSDNGSGIGEEHLPHLFERFYRSESSRTRKSGGAGLGLAITKAIVEAHRGGIDVESKPGDGTTFRIRLPLR</sequence>
<dbReference type="Gene3D" id="3.30.565.10">
    <property type="entry name" value="Histidine kinase-like ATPase, C-terminal domain"/>
    <property type="match status" value="1"/>
</dbReference>
<keyword evidence="8" id="KW-0547">Nucleotide-binding</keyword>
<dbReference type="InterPro" id="IPR004358">
    <property type="entry name" value="Sig_transdc_His_kin-like_C"/>
</dbReference>
<dbReference type="PROSITE" id="PS50109">
    <property type="entry name" value="HIS_KIN"/>
    <property type="match status" value="1"/>
</dbReference>
<evidence type="ECO:0000256" key="10">
    <source>
        <dbReference type="ARBA" id="ARBA00022840"/>
    </source>
</evidence>
<dbReference type="PROSITE" id="PS50885">
    <property type="entry name" value="HAMP"/>
    <property type="match status" value="1"/>
</dbReference>
<keyword evidence="6" id="KW-0808">Transferase</keyword>
<reference evidence="18" key="1">
    <citation type="submission" date="2020-09" db="EMBL/GenBank/DDBJ databases">
        <title>A novel bacterium of genus Paenibacillus, isolated from South China Sea.</title>
        <authorList>
            <person name="Huang H."/>
            <person name="Mo K."/>
            <person name="Hu Y."/>
        </authorList>
    </citation>
    <scope>NUCLEOTIDE SEQUENCE</scope>
    <source>
        <strain evidence="18">IB182493</strain>
    </source>
</reference>
<evidence type="ECO:0000256" key="9">
    <source>
        <dbReference type="ARBA" id="ARBA00022777"/>
    </source>
</evidence>
<dbReference type="InterPro" id="IPR050428">
    <property type="entry name" value="TCS_sensor_his_kinase"/>
</dbReference>
<evidence type="ECO:0000256" key="6">
    <source>
        <dbReference type="ARBA" id="ARBA00022679"/>
    </source>
</evidence>
<dbReference type="GO" id="GO:0005524">
    <property type="term" value="F:ATP binding"/>
    <property type="evidence" value="ECO:0007669"/>
    <property type="project" value="UniProtKB-KW"/>
</dbReference>
<dbReference type="CDD" id="cd00075">
    <property type="entry name" value="HATPase"/>
    <property type="match status" value="1"/>
</dbReference>
<feature type="domain" description="HAMP" evidence="17">
    <location>
        <begin position="225"/>
        <end position="278"/>
    </location>
</feature>
<dbReference type="FunFam" id="3.30.565.10:FF:000006">
    <property type="entry name" value="Sensor histidine kinase WalK"/>
    <property type="match status" value="1"/>
</dbReference>
<accession>A0A927H935</accession>
<keyword evidence="9 18" id="KW-0418">Kinase</keyword>
<dbReference type="FunFam" id="1.10.287.130:FF:000001">
    <property type="entry name" value="Two-component sensor histidine kinase"/>
    <property type="match status" value="1"/>
</dbReference>
<dbReference type="SUPFAM" id="SSF158472">
    <property type="entry name" value="HAMP domain-like"/>
    <property type="match status" value="1"/>
</dbReference>
<comment type="caution">
    <text evidence="18">The sequence shown here is derived from an EMBL/GenBank/DDBJ whole genome shotgun (WGS) entry which is preliminary data.</text>
</comment>
<evidence type="ECO:0000256" key="11">
    <source>
        <dbReference type="ARBA" id="ARBA00022989"/>
    </source>
</evidence>
<dbReference type="PRINTS" id="PR00344">
    <property type="entry name" value="BCTRLSENSOR"/>
</dbReference>
<keyword evidence="12" id="KW-0902">Two-component regulatory system</keyword>
<dbReference type="PANTHER" id="PTHR45436:SF5">
    <property type="entry name" value="SENSOR HISTIDINE KINASE TRCS"/>
    <property type="match status" value="1"/>
</dbReference>
<keyword evidence="7 15" id="KW-0812">Transmembrane</keyword>
<comment type="subcellular location">
    <subcellularLocation>
        <location evidence="2">Cell membrane</location>
        <topology evidence="2">Multi-pass membrane protein</topology>
    </subcellularLocation>
</comment>
<keyword evidence="5" id="KW-0597">Phosphoprotein</keyword>
<evidence type="ECO:0000256" key="15">
    <source>
        <dbReference type="SAM" id="Phobius"/>
    </source>
</evidence>
<evidence type="ECO:0000256" key="5">
    <source>
        <dbReference type="ARBA" id="ARBA00022553"/>
    </source>
</evidence>